<feature type="compositionally biased region" description="Low complexity" evidence="2">
    <location>
        <begin position="426"/>
        <end position="436"/>
    </location>
</feature>
<dbReference type="InterPro" id="IPR003100">
    <property type="entry name" value="PAZ_dom"/>
</dbReference>
<dbReference type="InterPro" id="IPR045246">
    <property type="entry name" value="Piwi_ago-like"/>
</dbReference>
<dbReference type="InterPro" id="IPR036397">
    <property type="entry name" value="RNaseH_sf"/>
</dbReference>
<dbReference type="Gene3D" id="2.170.260.10">
    <property type="entry name" value="paz domain"/>
    <property type="match status" value="1"/>
</dbReference>
<dbReference type="SMART" id="SM00950">
    <property type="entry name" value="Piwi"/>
    <property type="match status" value="1"/>
</dbReference>
<dbReference type="InterPro" id="IPR036085">
    <property type="entry name" value="PAZ_dom_sf"/>
</dbReference>
<dbReference type="RefSeq" id="XP_022284275.1">
    <property type="nucleotide sequence ID" value="XM_022428472.1"/>
</dbReference>
<feature type="region of interest" description="Disordered" evidence="2">
    <location>
        <begin position="397"/>
        <end position="436"/>
    </location>
</feature>
<dbReference type="OrthoDB" id="10252740at2759"/>
<dbReference type="SMART" id="SM00949">
    <property type="entry name" value="PAZ"/>
    <property type="match status" value="1"/>
</dbReference>
<dbReference type="InterPro" id="IPR032474">
    <property type="entry name" value="Argonaute_N"/>
</dbReference>
<evidence type="ECO:0000313" key="6">
    <source>
        <dbReference type="Proteomes" id="UP000078397"/>
    </source>
</evidence>
<feature type="domain" description="Piwi" evidence="4">
    <location>
        <begin position="662"/>
        <end position="979"/>
    </location>
</feature>
<comment type="caution">
    <text evidence="5">The sequence shown here is derived from an EMBL/GenBank/DDBJ whole genome shotgun (WGS) entry which is preliminary data.</text>
</comment>
<dbReference type="Pfam" id="PF08699">
    <property type="entry name" value="ArgoL1"/>
    <property type="match status" value="1"/>
</dbReference>
<dbReference type="Gene3D" id="3.40.50.1580">
    <property type="entry name" value="Nucleoside phosphorylase domain"/>
    <property type="match status" value="1"/>
</dbReference>
<dbReference type="PROSITE" id="PS50822">
    <property type="entry name" value="PIWI"/>
    <property type="match status" value="1"/>
</dbReference>
<dbReference type="Gene3D" id="3.40.50.2300">
    <property type="match status" value="1"/>
</dbReference>
<dbReference type="GO" id="GO:0003723">
    <property type="term" value="F:RNA binding"/>
    <property type="evidence" value="ECO:0007669"/>
    <property type="project" value="InterPro"/>
</dbReference>
<dbReference type="SMR" id="A0A179FFU9"/>
<gene>
    <name evidence="5" type="ORF">VFPPC_05678</name>
</gene>
<dbReference type="CDD" id="cd04657">
    <property type="entry name" value="Piwi_ago-like"/>
    <property type="match status" value="1"/>
</dbReference>
<name>A0A179FFU9_METCM</name>
<dbReference type="InterPro" id="IPR032472">
    <property type="entry name" value="ArgoL2"/>
</dbReference>
<dbReference type="STRING" id="1380566.A0A179FFU9"/>
<evidence type="ECO:0000259" key="3">
    <source>
        <dbReference type="PROSITE" id="PS50821"/>
    </source>
</evidence>
<organism evidence="5 6">
    <name type="scientific">Pochonia chlamydosporia 170</name>
    <dbReference type="NCBI Taxonomy" id="1380566"/>
    <lineage>
        <taxon>Eukaryota</taxon>
        <taxon>Fungi</taxon>
        <taxon>Dikarya</taxon>
        <taxon>Ascomycota</taxon>
        <taxon>Pezizomycotina</taxon>
        <taxon>Sordariomycetes</taxon>
        <taxon>Hypocreomycetidae</taxon>
        <taxon>Hypocreales</taxon>
        <taxon>Clavicipitaceae</taxon>
        <taxon>Pochonia</taxon>
    </lineage>
</organism>
<dbReference type="GeneID" id="28848827"/>
<dbReference type="Pfam" id="PF01048">
    <property type="entry name" value="PNP_UDP_1"/>
    <property type="match status" value="1"/>
</dbReference>
<dbReference type="InterPro" id="IPR035994">
    <property type="entry name" value="Nucleoside_phosphorylase_sf"/>
</dbReference>
<dbReference type="InterPro" id="IPR000845">
    <property type="entry name" value="Nucleoside_phosphorylase_d"/>
</dbReference>
<dbReference type="InterPro" id="IPR003165">
    <property type="entry name" value="Piwi"/>
</dbReference>
<dbReference type="GO" id="GO:0003824">
    <property type="term" value="F:catalytic activity"/>
    <property type="evidence" value="ECO:0007669"/>
    <property type="project" value="InterPro"/>
</dbReference>
<dbReference type="Proteomes" id="UP000078397">
    <property type="component" value="Unassembled WGS sequence"/>
</dbReference>
<feature type="domain" description="PAZ" evidence="3">
    <location>
        <begin position="342"/>
        <end position="484"/>
    </location>
</feature>
<reference evidence="5 6" key="1">
    <citation type="journal article" date="2016" name="PLoS Pathog.">
        <title>Biosynthesis of antibiotic leucinostatins in bio-control fungus Purpureocillium lilacinum and their inhibition on phytophthora revealed by genome mining.</title>
        <authorList>
            <person name="Wang G."/>
            <person name="Liu Z."/>
            <person name="Lin R."/>
            <person name="Li E."/>
            <person name="Mao Z."/>
            <person name="Ling J."/>
            <person name="Yang Y."/>
            <person name="Yin W.B."/>
            <person name="Xie B."/>
        </authorList>
    </citation>
    <scope>NUCLEOTIDE SEQUENCE [LARGE SCALE GENOMIC DNA]</scope>
    <source>
        <strain evidence="5">170</strain>
    </source>
</reference>
<sequence length="1505" mass="165515">MSSHQTGRGRGRYTDRGGGGGRGRGRGWEASLQVHDTSRAPRGRGRGRGGSWELQIYSQGDQTAQVDTNVAQKETNYETAAKTVNKKKLAALGARYPPRPGFGTQGRAVVLWTNHLHLAFDGNLQLFRYSIRILPEQGDRPPVGKKAKRVIQLLLEEHFPQYGQSIATDFKAILISKQNIEVAEEYNVLYRSEDEEEPAPNAKRYRVQLDSTGSVTVSELTDYLTSSNFGALLSSKEETLQALNIVLGHHSKDVPHIASVGANRHFDLTSPDKQNLGAGLLAIRGFFVSVRAATARLLVNVQVKHGAFYVDYPLDRLMTEYMAVNGPNTARLANFVKRVSVNVTHIVRRNRAGEPIKRIKVIRDFARVDDGRNQEHPPIVPHFGAGPRDVKFFVTDTAGSTAGPSRTVPGAGPSTTGKSKKKKAAKGPTGPAVPTASQGRYVSVYDHFKNTYHITIRDPTLPVINVGSREMPSYLPPEVCVVLPGQPANKQLTPSQLQQMIKFAVRRPAQNAQSITASGVRTLGVDPINSTLAAFGIHVSRNLLAVPGRVLNCPAVKYKGDKTVASRLGSWNMQFVQFAVPKQLSRWTWLWISLQGMRDPWRNIMELKSSLGAFRNVLQRLGLVTAECLDGIHITVNQDNADSEIDTAIQRFAKGKSIPPQLLLVILPSDIAAIYKRVKADCDVRGGLLNVCVVAKKFFNANEQYYANVAMKVNLKLGGQNHYVDKSKLGILSEGKTMVVGIDVTHPSPGSSSQAPSVASIAASIDGNLAQWPADLRIQTARQEMVAGLDAMFQGRLRLWRKHNGRYPDNILVCRDGVSEGQYDQVLDQELPAMRSACKEIYPADATKQGLPHFTIVIVGKRHNTRFYPTRTEDADRSANPQNGTVVDRGVTEAQNWDFFLQAHAAIQGTARPAHYYTILDEIFAARPVKLPLRNSADVLEDLMHNMCYLFGRATKAVSICPPAYYADLVCDRARCYLSDLFSPTASTSPGASVAGDTAVGDGADRRLVEIHGNVRDRWICALPIELAAGQEMLDEEDDDPLEYDAESDLYTFGRIGEHNVILACLPAGQTGTNSAAAVATRIASTFTSLRFSLMVGIGGGVPSVISDVRLGDVVISQPFMQHGGVVQYDFGKIGTNGHSMRTGALNAPPAILLKAVSKLRALHYRGRSNLAAYLSTFDRLEAFSRDAAGADILYEAAYNHVGGPTCQQCSQEKEVKRLQRMQGPVIHCGTIASGNRVIQDGITRDRISEELGGVLCYEMESAGLMNAFPCLVIRGICDYADSHKHKKWQPYAAATAAACAKEILSLVPAKASTTNTGPSSEEYARQLCQIKFPSEEVVKLQQGIKTLQEQSKSLHQQYDTSMTVGQQHLQAQYALLQQLRSNLVDLKHQALERELPPEIKSNAYVTVFDAENRPLRFVFDTMSSQKIMSAMKRQLKDVELDNMRRGEWYIRDRRERASESTELSSSLLRACQCLNISVKFRLPNKSSTLCPVCHLENPGDSDQQ</sequence>
<dbReference type="GO" id="GO:0009116">
    <property type="term" value="P:nucleoside metabolic process"/>
    <property type="evidence" value="ECO:0007669"/>
    <property type="project" value="InterPro"/>
</dbReference>
<keyword evidence="6" id="KW-1185">Reference proteome</keyword>
<dbReference type="SUPFAM" id="SSF53167">
    <property type="entry name" value="Purine and uridine phosphorylases"/>
    <property type="match status" value="1"/>
</dbReference>
<feature type="coiled-coil region" evidence="1">
    <location>
        <begin position="1338"/>
        <end position="1390"/>
    </location>
</feature>
<evidence type="ECO:0000259" key="4">
    <source>
        <dbReference type="PROSITE" id="PS50822"/>
    </source>
</evidence>
<dbReference type="InterPro" id="IPR014811">
    <property type="entry name" value="ArgoL1"/>
</dbReference>
<dbReference type="EMBL" id="LSBJ02000005">
    <property type="protein sequence ID" value="OAQ64402.2"/>
    <property type="molecule type" value="Genomic_DNA"/>
</dbReference>
<dbReference type="Pfam" id="PF02170">
    <property type="entry name" value="PAZ"/>
    <property type="match status" value="1"/>
</dbReference>
<evidence type="ECO:0000256" key="2">
    <source>
        <dbReference type="SAM" id="MobiDB-lite"/>
    </source>
</evidence>
<accession>A0A179FFU9</accession>
<feature type="region of interest" description="Disordered" evidence="2">
    <location>
        <begin position="1"/>
        <end position="51"/>
    </location>
</feature>
<dbReference type="Gene3D" id="3.30.420.10">
    <property type="entry name" value="Ribonuclease H-like superfamily/Ribonuclease H"/>
    <property type="match status" value="1"/>
</dbReference>
<dbReference type="PANTHER" id="PTHR22891">
    <property type="entry name" value="EUKARYOTIC TRANSLATION INITIATION FACTOR 2C"/>
    <property type="match status" value="1"/>
</dbReference>
<dbReference type="Pfam" id="PF02171">
    <property type="entry name" value="Piwi"/>
    <property type="match status" value="1"/>
</dbReference>
<evidence type="ECO:0000313" key="5">
    <source>
        <dbReference type="EMBL" id="OAQ64402.2"/>
    </source>
</evidence>
<dbReference type="InterPro" id="IPR012337">
    <property type="entry name" value="RNaseH-like_sf"/>
</dbReference>
<protein>
    <submittedName>
        <fullName evidence="5">RNA interference and silencing protein</fullName>
    </submittedName>
</protein>
<dbReference type="PROSITE" id="PS50821">
    <property type="entry name" value="PAZ"/>
    <property type="match status" value="1"/>
</dbReference>
<dbReference type="SUPFAM" id="SSF53098">
    <property type="entry name" value="Ribonuclease H-like"/>
    <property type="match status" value="1"/>
</dbReference>
<keyword evidence="1" id="KW-0175">Coiled coil</keyword>
<dbReference type="Pfam" id="PF16488">
    <property type="entry name" value="ArgoL2"/>
    <property type="match status" value="1"/>
</dbReference>
<dbReference type="CDD" id="cd02846">
    <property type="entry name" value="PAZ_argonaute_like"/>
    <property type="match status" value="1"/>
</dbReference>
<dbReference type="Pfam" id="PF16486">
    <property type="entry name" value="ArgoN"/>
    <property type="match status" value="1"/>
</dbReference>
<dbReference type="SUPFAM" id="SSF101690">
    <property type="entry name" value="PAZ domain"/>
    <property type="match status" value="1"/>
</dbReference>
<proteinExistence type="predicted"/>
<dbReference type="SMART" id="SM01163">
    <property type="entry name" value="DUF1785"/>
    <property type="match status" value="1"/>
</dbReference>
<dbReference type="KEGG" id="pchm:VFPPC_05678"/>
<evidence type="ECO:0000256" key="1">
    <source>
        <dbReference type="SAM" id="Coils"/>
    </source>
</evidence>